<organism evidence="2 3">
    <name type="scientific">Eragrostis curvula</name>
    <name type="common">weeping love grass</name>
    <dbReference type="NCBI Taxonomy" id="38414"/>
    <lineage>
        <taxon>Eukaryota</taxon>
        <taxon>Viridiplantae</taxon>
        <taxon>Streptophyta</taxon>
        <taxon>Embryophyta</taxon>
        <taxon>Tracheophyta</taxon>
        <taxon>Spermatophyta</taxon>
        <taxon>Magnoliopsida</taxon>
        <taxon>Liliopsida</taxon>
        <taxon>Poales</taxon>
        <taxon>Poaceae</taxon>
        <taxon>PACMAD clade</taxon>
        <taxon>Chloridoideae</taxon>
        <taxon>Eragrostideae</taxon>
        <taxon>Eragrostidinae</taxon>
        <taxon>Eragrostis</taxon>
    </lineage>
</organism>
<name>A0A5J9VPE3_9POAL</name>
<dbReference type="Proteomes" id="UP000324897">
    <property type="component" value="Chromosome 4"/>
</dbReference>
<protein>
    <submittedName>
        <fullName evidence="2">Uncharacterized protein</fullName>
    </submittedName>
</protein>
<sequence length="275" mass="30447">MVTEATDDSTPLLEDGGDGPKDGSCDPEAESSEDSDDKMPFGGQRAVQLLAIRANFPICAINGYDGQTAQRIYVIRKGEVQEEGMVDLMPTGPGEIFMAYGYLRLEVYYFTTPPSDEEFSWADLPIKDGWDVCCDEETEEYTQTICAGPNRNLEITYLVIPDAIEAEVEVMLKLKDLSSRSRTVYGDMAKEDGDTGDDDSAPLLEDDGGDVPKDGSYGPESSEDSDHKMPFCQRAVQLLSIRANFPISSINGYDWQTGRLIYFLREGEVQEVYVS</sequence>
<feature type="region of interest" description="Disordered" evidence="1">
    <location>
        <begin position="1"/>
        <end position="41"/>
    </location>
</feature>
<evidence type="ECO:0000313" key="3">
    <source>
        <dbReference type="Proteomes" id="UP000324897"/>
    </source>
</evidence>
<keyword evidence="3" id="KW-1185">Reference proteome</keyword>
<feature type="region of interest" description="Disordered" evidence="1">
    <location>
        <begin position="185"/>
        <end position="227"/>
    </location>
</feature>
<evidence type="ECO:0000256" key="1">
    <source>
        <dbReference type="SAM" id="MobiDB-lite"/>
    </source>
</evidence>
<feature type="non-terminal residue" evidence="2">
    <location>
        <position position="1"/>
    </location>
</feature>
<gene>
    <name evidence="2" type="ORF">EJB05_10773</name>
</gene>
<reference evidence="2 3" key="1">
    <citation type="journal article" date="2019" name="Sci. Rep.">
        <title>A high-quality genome of Eragrostis curvula grass provides insights into Poaceae evolution and supports new strategies to enhance forage quality.</title>
        <authorList>
            <person name="Carballo J."/>
            <person name="Santos B.A.C.M."/>
            <person name="Zappacosta D."/>
            <person name="Garbus I."/>
            <person name="Selva J.P."/>
            <person name="Gallo C.A."/>
            <person name="Diaz A."/>
            <person name="Albertini E."/>
            <person name="Caccamo M."/>
            <person name="Echenique V."/>
        </authorList>
    </citation>
    <scope>NUCLEOTIDE SEQUENCE [LARGE SCALE GENOMIC DNA]</scope>
    <source>
        <strain evidence="3">cv. Victoria</strain>
        <tissue evidence="2">Leaf</tissue>
    </source>
</reference>
<comment type="caution">
    <text evidence="2">The sequence shown here is derived from an EMBL/GenBank/DDBJ whole genome shotgun (WGS) entry which is preliminary data.</text>
</comment>
<dbReference type="EMBL" id="RWGY01000007">
    <property type="protein sequence ID" value="TVU37457.1"/>
    <property type="molecule type" value="Genomic_DNA"/>
</dbReference>
<proteinExistence type="predicted"/>
<dbReference type="OrthoDB" id="670781at2759"/>
<dbReference type="Gramene" id="TVU37457">
    <property type="protein sequence ID" value="TVU37457"/>
    <property type="gene ID" value="EJB05_10773"/>
</dbReference>
<feature type="compositionally biased region" description="Acidic residues" evidence="1">
    <location>
        <begin position="194"/>
        <end position="209"/>
    </location>
</feature>
<dbReference type="AlphaFoldDB" id="A0A5J9VPE3"/>
<feature type="compositionally biased region" description="Acidic residues" evidence="1">
    <location>
        <begin position="25"/>
        <end position="36"/>
    </location>
</feature>
<evidence type="ECO:0000313" key="2">
    <source>
        <dbReference type="EMBL" id="TVU37457.1"/>
    </source>
</evidence>
<accession>A0A5J9VPE3</accession>